<proteinExistence type="predicted"/>
<protein>
    <submittedName>
        <fullName evidence="2">GTP pyrophosphokinase</fullName>
        <ecNumber evidence="2">2.7.6.5</ecNumber>
    </submittedName>
</protein>
<dbReference type="GO" id="GO:0016301">
    <property type="term" value="F:kinase activity"/>
    <property type="evidence" value="ECO:0007669"/>
    <property type="project" value="UniProtKB-KW"/>
</dbReference>
<organism evidence="2">
    <name type="scientific">termite gut metagenome</name>
    <dbReference type="NCBI Taxonomy" id="433724"/>
    <lineage>
        <taxon>unclassified sequences</taxon>
        <taxon>metagenomes</taxon>
        <taxon>organismal metagenomes</taxon>
    </lineage>
</organism>
<gene>
    <name evidence="2" type="ORF">EZS27_017019</name>
</gene>
<feature type="region of interest" description="Disordered" evidence="1">
    <location>
        <begin position="26"/>
        <end position="60"/>
    </location>
</feature>
<feature type="non-terminal residue" evidence="2">
    <location>
        <position position="106"/>
    </location>
</feature>
<keyword evidence="2" id="KW-0418">Kinase</keyword>
<dbReference type="EMBL" id="SNRY01000971">
    <property type="protein sequence ID" value="KAA6334681.1"/>
    <property type="molecule type" value="Genomic_DNA"/>
</dbReference>
<evidence type="ECO:0000313" key="2">
    <source>
        <dbReference type="EMBL" id="KAA6334681.1"/>
    </source>
</evidence>
<keyword evidence="2" id="KW-0808">Transferase</keyword>
<dbReference type="AlphaFoldDB" id="A0A5J4RP72"/>
<sequence>MNEQDKEELKEKNVNNWKKRLFTFGKPATVSKEKPDEKESQEINSKEKPDEKESQEINSKEIFNVTEETLQKSYMRADCCHPIPGDDILGYLEQGHKMILHKRQCA</sequence>
<dbReference type="EC" id="2.7.6.5" evidence="2"/>
<dbReference type="GO" id="GO:0008728">
    <property type="term" value="F:GTP diphosphokinase activity"/>
    <property type="evidence" value="ECO:0007669"/>
    <property type="project" value="UniProtKB-EC"/>
</dbReference>
<comment type="caution">
    <text evidence="2">The sequence shown here is derived from an EMBL/GenBank/DDBJ whole genome shotgun (WGS) entry which is preliminary data.</text>
</comment>
<name>A0A5J4RP72_9ZZZZ</name>
<reference evidence="2" key="1">
    <citation type="submission" date="2019-03" db="EMBL/GenBank/DDBJ databases">
        <title>Single cell metagenomics reveals metabolic interactions within the superorganism composed of flagellate Streblomastix strix and complex community of Bacteroidetes bacteria on its surface.</title>
        <authorList>
            <person name="Treitli S.C."/>
            <person name="Kolisko M."/>
            <person name="Husnik F."/>
            <person name="Keeling P."/>
            <person name="Hampl V."/>
        </authorList>
    </citation>
    <scope>NUCLEOTIDE SEQUENCE</scope>
    <source>
        <strain evidence="2">STM</strain>
    </source>
</reference>
<feature type="compositionally biased region" description="Basic and acidic residues" evidence="1">
    <location>
        <begin position="31"/>
        <end position="59"/>
    </location>
</feature>
<evidence type="ECO:0000256" key="1">
    <source>
        <dbReference type="SAM" id="MobiDB-lite"/>
    </source>
</evidence>
<accession>A0A5J4RP72</accession>